<feature type="region of interest" description="Disordered" evidence="1">
    <location>
        <begin position="1"/>
        <end position="68"/>
    </location>
</feature>
<proteinExistence type="predicted"/>
<feature type="region of interest" description="Disordered" evidence="1">
    <location>
        <begin position="77"/>
        <end position="96"/>
    </location>
</feature>
<feature type="region of interest" description="Disordered" evidence="1">
    <location>
        <begin position="141"/>
        <end position="167"/>
    </location>
</feature>
<gene>
    <name evidence="2" type="ORF">DPX39_040059500</name>
</gene>
<organism evidence="2 3">
    <name type="scientific">Trypanosoma brucei equiperdum</name>
    <dbReference type="NCBI Taxonomy" id="630700"/>
    <lineage>
        <taxon>Eukaryota</taxon>
        <taxon>Discoba</taxon>
        <taxon>Euglenozoa</taxon>
        <taxon>Kinetoplastea</taxon>
        <taxon>Metakinetoplastina</taxon>
        <taxon>Trypanosomatida</taxon>
        <taxon>Trypanosomatidae</taxon>
        <taxon>Trypanosoma</taxon>
    </lineage>
</organism>
<evidence type="ECO:0000256" key="1">
    <source>
        <dbReference type="SAM" id="MobiDB-lite"/>
    </source>
</evidence>
<evidence type="ECO:0000313" key="2">
    <source>
        <dbReference type="EMBL" id="RHW73368.1"/>
    </source>
</evidence>
<sequence>MGEQDGLNKKPHSHTRGRGILQHNSSRRGPPLGQNSTNNRIRGGFKANRGRSSTFSSRGGQVPDGTVPAAYISPFQASRPQSGQHSASVVRTSVSGPSQQQILFYSSVQRRGGVFTKTAHETTAQLARTGVLPNSTAFRKRARHAMESNGDKPETLEERFSNLQSEKTEVELRQAKKLVKRSGINRFEDCDSDGADA</sequence>
<protein>
    <submittedName>
        <fullName evidence="2">Uncharacterized protein</fullName>
    </submittedName>
</protein>
<feature type="compositionally biased region" description="Basic and acidic residues" evidence="1">
    <location>
        <begin position="144"/>
        <end position="167"/>
    </location>
</feature>
<evidence type="ECO:0000313" key="3">
    <source>
        <dbReference type="Proteomes" id="UP000266743"/>
    </source>
</evidence>
<reference evidence="2 3" key="1">
    <citation type="submission" date="2018-09" db="EMBL/GenBank/DDBJ databases">
        <title>whole genome sequence of T. equiperdum IVM-t1 strain.</title>
        <authorList>
            <person name="Suganuma K."/>
        </authorList>
    </citation>
    <scope>NUCLEOTIDE SEQUENCE [LARGE SCALE GENOMIC DNA]</scope>
    <source>
        <strain evidence="2 3">IVM-t1</strain>
    </source>
</reference>
<dbReference type="EMBL" id="QSBY01000004">
    <property type="protein sequence ID" value="RHW73368.1"/>
    <property type="molecule type" value="Genomic_DNA"/>
</dbReference>
<name>A0A3L6LAU8_9TRYP</name>
<dbReference type="Proteomes" id="UP000266743">
    <property type="component" value="Chromosome 4"/>
</dbReference>
<accession>A0A3L6LAU8</accession>
<feature type="compositionally biased region" description="Low complexity" evidence="1">
    <location>
        <begin position="50"/>
        <end position="60"/>
    </location>
</feature>
<dbReference type="AlphaFoldDB" id="A0A3L6LAU8"/>
<comment type="caution">
    <text evidence="2">The sequence shown here is derived from an EMBL/GenBank/DDBJ whole genome shotgun (WGS) entry which is preliminary data.</text>
</comment>